<name>A0ACA9PIS7_9GLOM</name>
<comment type="caution">
    <text evidence="1">The sequence shown here is derived from an EMBL/GenBank/DDBJ whole genome shotgun (WGS) entry which is preliminary data.</text>
</comment>
<accession>A0ACA9PIS7</accession>
<organism evidence="1 2">
    <name type="scientific">Acaulospora colombiana</name>
    <dbReference type="NCBI Taxonomy" id="27376"/>
    <lineage>
        <taxon>Eukaryota</taxon>
        <taxon>Fungi</taxon>
        <taxon>Fungi incertae sedis</taxon>
        <taxon>Mucoromycota</taxon>
        <taxon>Glomeromycotina</taxon>
        <taxon>Glomeromycetes</taxon>
        <taxon>Diversisporales</taxon>
        <taxon>Acaulosporaceae</taxon>
        <taxon>Acaulospora</taxon>
    </lineage>
</organism>
<evidence type="ECO:0000313" key="1">
    <source>
        <dbReference type="EMBL" id="CAG8711167.1"/>
    </source>
</evidence>
<proteinExistence type="predicted"/>
<dbReference type="Proteomes" id="UP000789525">
    <property type="component" value="Unassembled WGS sequence"/>
</dbReference>
<protein>
    <submittedName>
        <fullName evidence="1">3019_t:CDS:1</fullName>
    </submittedName>
</protein>
<sequence length="42" mass="4902">HLRPSFTLNPARRVHSSDHLKPAQLDPLKEKCSFRAQEYDLV</sequence>
<feature type="non-terminal residue" evidence="1">
    <location>
        <position position="1"/>
    </location>
</feature>
<reference evidence="1" key="1">
    <citation type="submission" date="2021-06" db="EMBL/GenBank/DDBJ databases">
        <authorList>
            <person name="Kallberg Y."/>
            <person name="Tangrot J."/>
            <person name="Rosling A."/>
        </authorList>
    </citation>
    <scope>NUCLEOTIDE SEQUENCE</scope>
    <source>
        <strain evidence="1">CL356</strain>
    </source>
</reference>
<keyword evidence="2" id="KW-1185">Reference proteome</keyword>
<evidence type="ECO:0000313" key="2">
    <source>
        <dbReference type="Proteomes" id="UP000789525"/>
    </source>
</evidence>
<dbReference type="EMBL" id="CAJVPT010035376">
    <property type="protein sequence ID" value="CAG8711167.1"/>
    <property type="molecule type" value="Genomic_DNA"/>
</dbReference>
<gene>
    <name evidence="1" type="ORF">ACOLOM_LOCUS10677</name>
</gene>